<evidence type="ECO:0000256" key="10">
    <source>
        <dbReference type="ARBA" id="ARBA00022723"/>
    </source>
</evidence>
<dbReference type="InterPro" id="IPR012346">
    <property type="entry name" value="p53/RUNT-type_TF_DNA-bd_sf"/>
</dbReference>
<dbReference type="EMBL" id="JAHRIO010096253">
    <property type="protein sequence ID" value="MEQ2190143.1"/>
    <property type="molecule type" value="Genomic_DNA"/>
</dbReference>
<keyword evidence="7" id="KW-0963">Cytoplasm</keyword>
<feature type="compositionally biased region" description="Basic and acidic residues" evidence="20">
    <location>
        <begin position="51"/>
        <end position="72"/>
    </location>
</feature>
<evidence type="ECO:0000256" key="2">
    <source>
        <dbReference type="ARBA" id="ARBA00004123"/>
    </source>
</evidence>
<keyword evidence="9" id="KW-0053">Apoptosis</keyword>
<evidence type="ECO:0000313" key="22">
    <source>
        <dbReference type="EMBL" id="MEQ2190143.1"/>
    </source>
</evidence>
<dbReference type="InterPro" id="IPR008967">
    <property type="entry name" value="p53-like_TF_DNA-bd_sf"/>
</dbReference>
<evidence type="ECO:0000313" key="23">
    <source>
        <dbReference type="Proteomes" id="UP001476798"/>
    </source>
</evidence>
<name>A0ABV0Q2Y4_9TELE</name>
<feature type="region of interest" description="Disordered" evidence="20">
    <location>
        <begin position="51"/>
        <end position="84"/>
    </location>
</feature>
<keyword evidence="14" id="KW-0010">Activator</keyword>
<keyword evidence="17" id="KW-0131">Cell cycle</keyword>
<keyword evidence="11" id="KW-0862">Zinc</keyword>
<reference evidence="22 23" key="1">
    <citation type="submission" date="2021-06" db="EMBL/GenBank/DDBJ databases">
        <authorList>
            <person name="Palmer J.M."/>
        </authorList>
    </citation>
    <scope>NUCLEOTIDE SEQUENCE [LARGE SCALE GENOMIC DNA]</scope>
    <source>
        <strain evidence="22 23">GA_2019</strain>
        <tissue evidence="22">Muscle</tissue>
    </source>
</reference>
<evidence type="ECO:0000256" key="16">
    <source>
        <dbReference type="ARBA" id="ARBA00023242"/>
    </source>
</evidence>
<evidence type="ECO:0000256" key="5">
    <source>
        <dbReference type="ARBA" id="ARBA00011393"/>
    </source>
</evidence>
<evidence type="ECO:0000256" key="12">
    <source>
        <dbReference type="ARBA" id="ARBA00023015"/>
    </source>
</evidence>
<evidence type="ECO:0000256" key="1">
    <source>
        <dbReference type="ARBA" id="ARBA00001947"/>
    </source>
</evidence>
<evidence type="ECO:0000256" key="6">
    <source>
        <dbReference type="ARBA" id="ARBA00017135"/>
    </source>
</evidence>
<evidence type="ECO:0000256" key="18">
    <source>
        <dbReference type="ARBA" id="ARBA00031653"/>
    </source>
</evidence>
<accession>A0ABV0Q2Y4</accession>
<evidence type="ECO:0000256" key="15">
    <source>
        <dbReference type="ARBA" id="ARBA00023163"/>
    </source>
</evidence>
<evidence type="ECO:0000256" key="20">
    <source>
        <dbReference type="SAM" id="MobiDB-lite"/>
    </source>
</evidence>
<evidence type="ECO:0000256" key="17">
    <source>
        <dbReference type="ARBA" id="ARBA00023306"/>
    </source>
</evidence>
<sequence length="194" mass="21645">MCNSSCMGGMNRRPILTVLTLETPEGEVLGRRCFEVRGQKLEAAQQRLAKLEPHLSKKEHPNFGGDLRESVPEGRTPSRALKFHPPPDNLLATARVVFSFDVDCCHNCPYGTSGTNCEINVSDCASRPGNKCCFSFFAGFLSFQKKRHRRRTQRQSFIASVSPRTWRGVTHVGNCFTWFPVTSCEDCLPSSSNA</sequence>
<comment type="subunit">
    <text evidence="5">Binds DNA as a homotetramer.</text>
</comment>
<proteinExistence type="inferred from homology"/>
<dbReference type="PROSITE" id="PS00348">
    <property type="entry name" value="P53"/>
    <property type="match status" value="1"/>
</dbReference>
<comment type="cofactor">
    <cofactor evidence="1">
        <name>Zn(2+)</name>
        <dbReference type="ChEBI" id="CHEBI:29105"/>
    </cofactor>
</comment>
<comment type="subcellular location">
    <subcellularLocation>
        <location evidence="3">Cytoplasm</location>
    </subcellularLocation>
    <subcellularLocation>
        <location evidence="2">Nucleus</location>
    </subcellularLocation>
</comment>
<dbReference type="Gene3D" id="2.60.40.720">
    <property type="match status" value="1"/>
</dbReference>
<keyword evidence="12" id="KW-0805">Transcription regulation</keyword>
<keyword evidence="15" id="KW-0804">Transcription</keyword>
<keyword evidence="10" id="KW-0479">Metal-binding</keyword>
<evidence type="ECO:0000256" key="9">
    <source>
        <dbReference type="ARBA" id="ARBA00022703"/>
    </source>
</evidence>
<gene>
    <name evidence="22" type="ORF">GOODEAATRI_032730</name>
</gene>
<evidence type="ECO:0000256" key="7">
    <source>
        <dbReference type="ARBA" id="ARBA00022490"/>
    </source>
</evidence>
<keyword evidence="16" id="KW-0539">Nucleus</keyword>
<evidence type="ECO:0000256" key="8">
    <source>
        <dbReference type="ARBA" id="ARBA00022553"/>
    </source>
</evidence>
<evidence type="ECO:0000256" key="3">
    <source>
        <dbReference type="ARBA" id="ARBA00004496"/>
    </source>
</evidence>
<evidence type="ECO:0000256" key="19">
    <source>
        <dbReference type="ARBA" id="ARBA00045328"/>
    </source>
</evidence>
<keyword evidence="13" id="KW-0238">DNA-binding</keyword>
<keyword evidence="23" id="KW-1185">Reference proteome</keyword>
<organism evidence="22 23">
    <name type="scientific">Goodea atripinnis</name>
    <dbReference type="NCBI Taxonomy" id="208336"/>
    <lineage>
        <taxon>Eukaryota</taxon>
        <taxon>Metazoa</taxon>
        <taxon>Chordata</taxon>
        <taxon>Craniata</taxon>
        <taxon>Vertebrata</taxon>
        <taxon>Euteleostomi</taxon>
        <taxon>Actinopterygii</taxon>
        <taxon>Neopterygii</taxon>
        <taxon>Teleostei</taxon>
        <taxon>Neoteleostei</taxon>
        <taxon>Acanthomorphata</taxon>
        <taxon>Ovalentaria</taxon>
        <taxon>Atherinomorphae</taxon>
        <taxon>Cyprinodontiformes</taxon>
        <taxon>Goodeidae</taxon>
        <taxon>Goodea</taxon>
    </lineage>
</organism>
<evidence type="ECO:0000256" key="14">
    <source>
        <dbReference type="ARBA" id="ARBA00023159"/>
    </source>
</evidence>
<evidence type="ECO:0000256" key="11">
    <source>
        <dbReference type="ARBA" id="ARBA00022833"/>
    </source>
</evidence>
<evidence type="ECO:0000256" key="13">
    <source>
        <dbReference type="ARBA" id="ARBA00023125"/>
    </source>
</evidence>
<protein>
    <recommendedName>
        <fullName evidence="6">Cellular tumor antigen p53</fullName>
    </recommendedName>
    <alternativeName>
        <fullName evidence="18">Tumor suppressor p53</fullName>
    </alternativeName>
</protein>
<comment type="caution">
    <text evidence="22">The sequence shown here is derived from an EMBL/GenBank/DDBJ whole genome shotgun (WGS) entry which is preliminary data.</text>
</comment>
<dbReference type="Pfam" id="PF00870">
    <property type="entry name" value="P53"/>
    <property type="match status" value="1"/>
</dbReference>
<dbReference type="InterPro" id="IPR011615">
    <property type="entry name" value="p53_DNA-bd"/>
</dbReference>
<evidence type="ECO:0000259" key="21">
    <source>
        <dbReference type="Pfam" id="PF00870"/>
    </source>
</evidence>
<dbReference type="InterPro" id="IPR002117">
    <property type="entry name" value="p53_tumour_suppressor"/>
</dbReference>
<dbReference type="PANTHER" id="PTHR11447:SF6">
    <property type="entry name" value="CELLULAR TUMOR ANTIGEN P53"/>
    <property type="match status" value="1"/>
</dbReference>
<comment type="similarity">
    <text evidence="4">Belongs to the p53 family.</text>
</comment>
<keyword evidence="8" id="KW-0597">Phosphoprotein</keyword>
<dbReference type="PANTHER" id="PTHR11447">
    <property type="entry name" value="CELLULAR TUMOR ANTIGEN P53"/>
    <property type="match status" value="1"/>
</dbReference>
<evidence type="ECO:0000256" key="4">
    <source>
        <dbReference type="ARBA" id="ARBA00006167"/>
    </source>
</evidence>
<comment type="function">
    <text evidence="19">Multifunctional transcription factor that induces cell cycle arrest, DNA repair or apoptosis upon binding to its target DNA sequence. Acts as a tumor suppressor in many tumor types; induces growth arrest or apoptosis depending on the physiological circumstances and cell type. Negatively regulates cell division by controlling expression of a set of genes required for this process. One of the activated genes is an inhibitor of cyclin-dependent kinases. Apoptosis induction seems to be mediated either by stimulation of BAX and FAS antigen expression, or by repression of Bcl-2 expression.</text>
</comment>
<dbReference type="SUPFAM" id="SSF49417">
    <property type="entry name" value="p53-like transcription factors"/>
    <property type="match status" value="1"/>
</dbReference>
<dbReference type="Proteomes" id="UP001476798">
    <property type="component" value="Unassembled WGS sequence"/>
</dbReference>
<dbReference type="InterPro" id="IPR057064">
    <property type="entry name" value="P53_central_site"/>
</dbReference>
<feature type="domain" description="p53 DNA-binding" evidence="21">
    <location>
        <begin position="1"/>
        <end position="37"/>
    </location>
</feature>